<dbReference type="GO" id="GO:0051028">
    <property type="term" value="P:mRNA transport"/>
    <property type="evidence" value="ECO:0007669"/>
    <property type="project" value="UniProtKB-UniRule"/>
</dbReference>
<reference evidence="7 8" key="1">
    <citation type="submission" date="2021-06" db="EMBL/GenBank/DDBJ databases">
        <title>Caerostris darwini draft genome.</title>
        <authorList>
            <person name="Kono N."/>
            <person name="Arakawa K."/>
        </authorList>
    </citation>
    <scope>NUCLEOTIDE SEQUENCE [LARGE SCALE GENOMIC DNA]</scope>
</reference>
<protein>
    <recommendedName>
        <fullName evidence="4 5">NTF2-related export protein</fullName>
    </recommendedName>
</protein>
<dbReference type="Pfam" id="PF02136">
    <property type="entry name" value="NTF2"/>
    <property type="match status" value="1"/>
</dbReference>
<evidence type="ECO:0000256" key="3">
    <source>
        <dbReference type="ARBA" id="ARBA00023242"/>
    </source>
</evidence>
<dbReference type="InterPro" id="IPR018222">
    <property type="entry name" value="Nuclear_transport_factor_2_euk"/>
</dbReference>
<evidence type="ECO:0000313" key="7">
    <source>
        <dbReference type="EMBL" id="GIY72666.1"/>
    </source>
</evidence>
<sequence length="141" mass="15674">MSTTTDKRTNVDLSGQSGVEFSKLFYETMDKKRHLVSNLYLDDASLIWNGNPYVGKENISKFFETLPVSTTDIRSVDAQPIADNFVQGRTTVLVSVSGIVKFSGKSSTLYSESFLLTAQQGANGNVWKIVSDCFRFHETLS</sequence>
<evidence type="ECO:0000259" key="6">
    <source>
        <dbReference type="PROSITE" id="PS50177"/>
    </source>
</evidence>
<dbReference type="AlphaFoldDB" id="A0AAV4VQB3"/>
<keyword evidence="5" id="KW-0963">Cytoplasm</keyword>
<dbReference type="GO" id="GO:0006913">
    <property type="term" value="P:nucleocytoplasmic transport"/>
    <property type="evidence" value="ECO:0007669"/>
    <property type="project" value="UniProtKB-UniRule"/>
</dbReference>
<dbReference type="FunFam" id="3.10.450.50:FF:000006">
    <property type="entry name" value="NTF2-related export protein 2 isoform 1"/>
    <property type="match status" value="1"/>
</dbReference>
<evidence type="ECO:0000256" key="2">
    <source>
        <dbReference type="ARBA" id="ARBA00022927"/>
    </source>
</evidence>
<organism evidence="7 8">
    <name type="scientific">Caerostris darwini</name>
    <dbReference type="NCBI Taxonomy" id="1538125"/>
    <lineage>
        <taxon>Eukaryota</taxon>
        <taxon>Metazoa</taxon>
        <taxon>Ecdysozoa</taxon>
        <taxon>Arthropoda</taxon>
        <taxon>Chelicerata</taxon>
        <taxon>Arachnida</taxon>
        <taxon>Araneae</taxon>
        <taxon>Araneomorphae</taxon>
        <taxon>Entelegynae</taxon>
        <taxon>Araneoidea</taxon>
        <taxon>Araneidae</taxon>
        <taxon>Caerostris</taxon>
    </lineage>
</organism>
<dbReference type="GO" id="GO:0005737">
    <property type="term" value="C:cytoplasm"/>
    <property type="evidence" value="ECO:0007669"/>
    <property type="project" value="UniProtKB-SubCell"/>
</dbReference>
<comment type="caution">
    <text evidence="7">The sequence shown here is derived from an EMBL/GenBank/DDBJ whole genome shotgun (WGS) entry which is preliminary data.</text>
</comment>
<dbReference type="GO" id="GO:0015031">
    <property type="term" value="P:protein transport"/>
    <property type="evidence" value="ECO:0007669"/>
    <property type="project" value="UniProtKB-KW"/>
</dbReference>
<keyword evidence="8" id="KW-1185">Reference proteome</keyword>
<gene>
    <name evidence="7" type="primary">NXT2</name>
    <name evidence="7" type="ORF">CDAR_617511</name>
</gene>
<dbReference type="PANTHER" id="PTHR12612">
    <property type="entry name" value="NUCLEAR TRANSPORT FACTOR 2"/>
    <property type="match status" value="1"/>
</dbReference>
<name>A0AAV4VQB3_9ARAC</name>
<evidence type="ECO:0000313" key="8">
    <source>
        <dbReference type="Proteomes" id="UP001054837"/>
    </source>
</evidence>
<dbReference type="Gene3D" id="3.10.450.50">
    <property type="match status" value="1"/>
</dbReference>
<dbReference type="Proteomes" id="UP001054837">
    <property type="component" value="Unassembled WGS sequence"/>
</dbReference>
<dbReference type="InterPro" id="IPR045875">
    <property type="entry name" value="NTF2"/>
</dbReference>
<keyword evidence="1 5" id="KW-0813">Transport</keyword>
<dbReference type="GO" id="GO:0005634">
    <property type="term" value="C:nucleus"/>
    <property type="evidence" value="ECO:0007669"/>
    <property type="project" value="UniProtKB-SubCell"/>
</dbReference>
<keyword evidence="3 5" id="KW-0539">Nucleus</keyword>
<dbReference type="CDD" id="cd00780">
    <property type="entry name" value="NTF2"/>
    <property type="match status" value="1"/>
</dbReference>
<keyword evidence="2 5" id="KW-0653">Protein transport</keyword>
<dbReference type="PROSITE" id="PS50177">
    <property type="entry name" value="NTF2_DOMAIN"/>
    <property type="match status" value="1"/>
</dbReference>
<comment type="function">
    <text evidence="5">Has a role in nuclear-cytoplasmic transport of proteins and mRNAs.</text>
</comment>
<proteinExistence type="predicted"/>
<dbReference type="SUPFAM" id="SSF54427">
    <property type="entry name" value="NTF2-like"/>
    <property type="match status" value="1"/>
</dbReference>
<dbReference type="InterPro" id="IPR032710">
    <property type="entry name" value="NTF2-like_dom_sf"/>
</dbReference>
<dbReference type="InterPro" id="IPR002075">
    <property type="entry name" value="NTF2_dom"/>
</dbReference>
<evidence type="ECO:0000256" key="1">
    <source>
        <dbReference type="ARBA" id="ARBA00022448"/>
    </source>
</evidence>
<dbReference type="EMBL" id="BPLQ01013511">
    <property type="protein sequence ID" value="GIY72666.1"/>
    <property type="molecule type" value="Genomic_DNA"/>
</dbReference>
<feature type="domain" description="NTF2" evidence="6">
    <location>
        <begin position="17"/>
        <end position="136"/>
    </location>
</feature>
<evidence type="ECO:0000256" key="4">
    <source>
        <dbReference type="ARBA" id="ARBA00070836"/>
    </source>
</evidence>
<evidence type="ECO:0000256" key="5">
    <source>
        <dbReference type="RuleBase" id="RU369002"/>
    </source>
</evidence>
<accession>A0AAV4VQB3</accession>
<comment type="subcellular location">
    <subcellularLocation>
        <location evidence="5">Cytoplasm</location>
    </subcellularLocation>
    <subcellularLocation>
        <location evidence="5">Nucleus</location>
    </subcellularLocation>
</comment>